<dbReference type="InterPro" id="IPR042089">
    <property type="entry name" value="Peptidase_M13_dom_2"/>
</dbReference>
<evidence type="ECO:0000256" key="8">
    <source>
        <dbReference type="SAM" id="MobiDB-lite"/>
    </source>
</evidence>
<dbReference type="CDD" id="cd08662">
    <property type="entry name" value="M13"/>
    <property type="match status" value="1"/>
</dbReference>
<keyword evidence="4" id="KW-0479">Metal-binding</keyword>
<keyword evidence="5" id="KW-0378">Hydrolase</keyword>
<dbReference type="Pfam" id="PF05649">
    <property type="entry name" value="Peptidase_M13_N"/>
    <property type="match status" value="1"/>
</dbReference>
<dbReference type="PANTHER" id="PTHR11733:SF167">
    <property type="entry name" value="FI17812P1-RELATED"/>
    <property type="match status" value="1"/>
</dbReference>
<evidence type="ECO:0000313" key="12">
    <source>
        <dbReference type="Proteomes" id="UP000017548"/>
    </source>
</evidence>
<keyword evidence="3" id="KW-0645">Protease</keyword>
<evidence type="ECO:0000313" key="11">
    <source>
        <dbReference type="EMBL" id="ESE39418.1"/>
    </source>
</evidence>
<dbReference type="InterPro" id="IPR000718">
    <property type="entry name" value="Peptidase_M13"/>
</dbReference>
<reference evidence="11 12" key="1">
    <citation type="journal article" date="2013" name="Genome Announc.">
        <title>Draft Genome Sequence of Shewanella decolorationis S12, a Dye-Degrading Bacterium Isolated from a Wastewater Treatment Plant.</title>
        <authorList>
            <person name="Xu M."/>
            <person name="Fang Y."/>
            <person name="Liu J."/>
            <person name="Chen X."/>
            <person name="Sun G."/>
            <person name="Guo J."/>
            <person name="Hua Z."/>
            <person name="Tu Q."/>
            <person name="Wu L."/>
            <person name="Zhou J."/>
            <person name="Liu X."/>
        </authorList>
    </citation>
    <scope>NUCLEOTIDE SEQUENCE [LARGE SCALE GENOMIC DNA]</scope>
    <source>
        <strain evidence="11 12">S12</strain>
    </source>
</reference>
<dbReference type="InterPro" id="IPR024079">
    <property type="entry name" value="MetalloPept_cat_dom_sf"/>
</dbReference>
<dbReference type="SUPFAM" id="SSF55486">
    <property type="entry name" value="Metalloproteases ('zincins'), catalytic domain"/>
    <property type="match status" value="1"/>
</dbReference>
<feature type="domain" description="Peptidase M13 C-terminal" evidence="9">
    <location>
        <begin position="515"/>
        <end position="716"/>
    </location>
</feature>
<evidence type="ECO:0000256" key="5">
    <source>
        <dbReference type="ARBA" id="ARBA00022801"/>
    </source>
</evidence>
<dbReference type="PANTHER" id="PTHR11733">
    <property type="entry name" value="ZINC METALLOPROTEASE FAMILY M13 NEPRILYSIN-RELATED"/>
    <property type="match status" value="1"/>
</dbReference>
<name>A0ABP2YYF1_9GAMM</name>
<dbReference type="PROSITE" id="PS51885">
    <property type="entry name" value="NEPRILYSIN"/>
    <property type="match status" value="1"/>
</dbReference>
<evidence type="ECO:0000256" key="4">
    <source>
        <dbReference type="ARBA" id="ARBA00022723"/>
    </source>
</evidence>
<dbReference type="InterPro" id="IPR008753">
    <property type="entry name" value="Peptidase_M13_N"/>
</dbReference>
<evidence type="ECO:0000259" key="9">
    <source>
        <dbReference type="Pfam" id="PF01431"/>
    </source>
</evidence>
<evidence type="ECO:0000256" key="6">
    <source>
        <dbReference type="ARBA" id="ARBA00022833"/>
    </source>
</evidence>
<gene>
    <name evidence="11" type="ORF">SHD_3627</name>
</gene>
<evidence type="ECO:0000259" key="10">
    <source>
        <dbReference type="Pfam" id="PF05649"/>
    </source>
</evidence>
<evidence type="ECO:0000256" key="1">
    <source>
        <dbReference type="ARBA" id="ARBA00001947"/>
    </source>
</evidence>
<feature type="domain" description="Peptidase M13 N-terminal" evidence="10">
    <location>
        <begin position="85"/>
        <end position="463"/>
    </location>
</feature>
<dbReference type="PRINTS" id="PR00786">
    <property type="entry name" value="NEPRILYSIN"/>
</dbReference>
<dbReference type="Pfam" id="PF01431">
    <property type="entry name" value="Peptidase_M13"/>
    <property type="match status" value="1"/>
</dbReference>
<comment type="cofactor">
    <cofactor evidence="1">
        <name>Zn(2+)</name>
        <dbReference type="ChEBI" id="CHEBI:29105"/>
    </cofactor>
</comment>
<dbReference type="Gene3D" id="3.40.390.10">
    <property type="entry name" value="Collagenase (Catalytic Domain)"/>
    <property type="match status" value="1"/>
</dbReference>
<comment type="similarity">
    <text evidence="2">Belongs to the peptidase M13 family.</text>
</comment>
<dbReference type="Gene3D" id="1.10.1380.10">
    <property type="entry name" value="Neutral endopeptidase , domain2"/>
    <property type="match status" value="1"/>
</dbReference>
<protein>
    <submittedName>
        <fullName evidence="11">Endothelin-converting enzyme 1</fullName>
    </submittedName>
</protein>
<proteinExistence type="inferred from homology"/>
<comment type="caution">
    <text evidence="11">The sequence shown here is derived from an EMBL/GenBank/DDBJ whole genome shotgun (WGS) entry which is preliminary data.</text>
</comment>
<sequence>MRLKQSHFAPNSPRDGHNNKLEGNDMRKVLIGGLCASLIAGLTACNDKPAEVKAPETAKTATAAAVTKALGSGIEFENFDKSVRPQDDFYEYVNGAWLKKAEIPADRTSIGAFYDLREKSRDDVKAIIEEVAATPNLAEGTDEQKVADLYRSFMDTATLNKLGVTPLKGEFDAINALKDKNELVKYFAHSQIMGAGTPIAFYIDIDAKNSSRYATHLWQYGLSLPEKDYYFNEAERFVNIRKAYLAHIEKMFTLAGLADPKASAESILALETAIASKHWDVVETRDSTKTYNLYQVKDLPNLAPDIDWTGYLTALGADKQTDIIVNQPSYIQGLNEVLKTTDLATWKTYMQWQVLTHAASNLSEDFDNENFAFFSKILNGQEEQEPRWKRGVAAVNGVLGEVVGKVYVKRHFAPEAKERMQALVENLRGAYGDSIKDLTWMSDTTKQAAAEKLAKFNPKIGYPNKWEDYSKLTIKADDLIGNAVRASEVEHAKSLAKLGAPIDKDEWHMTPQTVNAYYNPTMNEIVFPAAILQPPFFNMEADDAVNYGGIGAVIGHEMGHGFDDQGAKFDGEGNMRDWWTEKDLEEFSARGKALIAQYDGYYVFDDLHVNGSLTLGENIGDLSGVTIAYRAYKKSLNGKEAPVIDGLTGDQRFFIGFTQIWRAKAKEEALRNRVATDPHSPAEFRALGALSNMPEFYTTYDVKPGDAMYIAPEKRVKIW</sequence>
<evidence type="ECO:0000256" key="3">
    <source>
        <dbReference type="ARBA" id="ARBA00022670"/>
    </source>
</evidence>
<feature type="region of interest" description="Disordered" evidence="8">
    <location>
        <begin position="1"/>
        <end position="22"/>
    </location>
</feature>
<keyword evidence="12" id="KW-1185">Reference proteome</keyword>
<evidence type="ECO:0000256" key="2">
    <source>
        <dbReference type="ARBA" id="ARBA00007357"/>
    </source>
</evidence>
<evidence type="ECO:0000256" key="7">
    <source>
        <dbReference type="ARBA" id="ARBA00023049"/>
    </source>
</evidence>
<dbReference type="Proteomes" id="UP000017548">
    <property type="component" value="Unassembled WGS sequence"/>
</dbReference>
<keyword evidence="6" id="KW-0862">Zinc</keyword>
<keyword evidence="7" id="KW-0482">Metalloprotease</keyword>
<dbReference type="InterPro" id="IPR018497">
    <property type="entry name" value="Peptidase_M13_C"/>
</dbReference>
<accession>A0ABP2YYF1</accession>
<dbReference type="EMBL" id="AXZL01000076">
    <property type="protein sequence ID" value="ESE39418.1"/>
    <property type="molecule type" value="Genomic_DNA"/>
</dbReference>
<organism evidence="11 12">
    <name type="scientific">Shewanella decolorationis S12</name>
    <dbReference type="NCBI Taxonomy" id="1353536"/>
    <lineage>
        <taxon>Bacteria</taxon>
        <taxon>Pseudomonadati</taxon>
        <taxon>Pseudomonadota</taxon>
        <taxon>Gammaproteobacteria</taxon>
        <taxon>Alteromonadales</taxon>
        <taxon>Shewanellaceae</taxon>
        <taxon>Shewanella</taxon>
    </lineage>
</organism>